<dbReference type="InterPro" id="IPR007863">
    <property type="entry name" value="Peptidase_M16_C"/>
</dbReference>
<dbReference type="STRING" id="1477437.SAMN05444682_10620"/>
<comment type="similarity">
    <text evidence="1">Belongs to the peptidase M16 family.</text>
</comment>
<sequence>MFGQRVGAFNGKSHMNIVSQMKKILSITAFFGLLLCKGVVADAQSRIEFKEFKLKNGLTVLMHRDHTTPIVAVSVMYHVGSKNENPERTGFAHFFEHLLFEGTENIGRGEFMKKIESIGGTLNAYTTNDITYYHEVVPANYLETALYMESERMLHAKIDTVGVETQRNVVKEEMRQRYDNQPYGTILRETFKRSHRVHPYHWPVIGSLDHLNAATLDEFMQFYRTYYVPNNAVLSIAGDIDYAQAETWIRAYFSEIPVGIGTINRPNITEPKRTQEIKDVVYDNIQLPAVVLAYNLPSKKHRDSYALNMLSTYLTGGNSSLLTKELVDKQQKAVAVAAFPLDLEDGGVFLAYAVANMGISADTVQRALDEQIEKVIASGISETDFQKLQAQTENDVVSRHASVAGIAESLAEAKTFFGDADEVNHEMEKYNKVTREDIQRVAKQYLAQEGRVVLYYLPKSEEPKQ</sequence>
<accession>A0A1I3LGG5</accession>
<feature type="domain" description="Peptidase M16 N-terminal" evidence="2">
    <location>
        <begin position="60"/>
        <end position="180"/>
    </location>
</feature>
<dbReference type="PANTHER" id="PTHR11851">
    <property type="entry name" value="METALLOPROTEASE"/>
    <property type="match status" value="1"/>
</dbReference>
<dbReference type="InterPro" id="IPR011765">
    <property type="entry name" value="Pept_M16_N"/>
</dbReference>
<gene>
    <name evidence="4" type="ORF">SAMN05444682_10620</name>
</gene>
<dbReference type="Pfam" id="PF05193">
    <property type="entry name" value="Peptidase_M16_C"/>
    <property type="match status" value="1"/>
</dbReference>
<evidence type="ECO:0000259" key="3">
    <source>
        <dbReference type="Pfam" id="PF05193"/>
    </source>
</evidence>
<dbReference type="InterPro" id="IPR011249">
    <property type="entry name" value="Metalloenz_LuxS/M16"/>
</dbReference>
<dbReference type="SUPFAM" id="SSF63411">
    <property type="entry name" value="LuxS/MPP-like metallohydrolase"/>
    <property type="match status" value="2"/>
</dbReference>
<dbReference type="Gene3D" id="3.30.830.10">
    <property type="entry name" value="Metalloenzyme, LuxS/M16 peptidase-like"/>
    <property type="match status" value="2"/>
</dbReference>
<protein>
    <submittedName>
        <fullName evidence="4">Predicted Zn-dependent peptidase</fullName>
    </submittedName>
</protein>
<proteinExistence type="inferred from homology"/>
<name>A0A1I3LGG5_9SPHI</name>
<reference evidence="4 5" key="1">
    <citation type="submission" date="2016-10" db="EMBL/GenBank/DDBJ databases">
        <authorList>
            <person name="de Groot N.N."/>
        </authorList>
    </citation>
    <scope>NUCLEOTIDE SEQUENCE [LARGE SCALE GENOMIC DNA]</scope>
    <source>
        <strain evidence="4 5">RK1</strain>
    </source>
</reference>
<evidence type="ECO:0000313" key="5">
    <source>
        <dbReference type="Proteomes" id="UP000198670"/>
    </source>
</evidence>
<dbReference type="EMBL" id="FOQO01000006">
    <property type="protein sequence ID" value="SFI83854.1"/>
    <property type="molecule type" value="Genomic_DNA"/>
</dbReference>
<dbReference type="GO" id="GO:0046872">
    <property type="term" value="F:metal ion binding"/>
    <property type="evidence" value="ECO:0007669"/>
    <property type="project" value="InterPro"/>
</dbReference>
<dbReference type="InterPro" id="IPR050361">
    <property type="entry name" value="MPP/UQCRC_Complex"/>
</dbReference>
<dbReference type="PANTHER" id="PTHR11851:SF49">
    <property type="entry name" value="MITOCHONDRIAL-PROCESSING PEPTIDASE SUBUNIT ALPHA"/>
    <property type="match status" value="1"/>
</dbReference>
<evidence type="ECO:0000259" key="2">
    <source>
        <dbReference type="Pfam" id="PF00675"/>
    </source>
</evidence>
<evidence type="ECO:0000256" key="1">
    <source>
        <dbReference type="ARBA" id="ARBA00007261"/>
    </source>
</evidence>
<organism evidence="4 5">
    <name type="scientific">Parapedobacter indicus</name>
    <dbReference type="NCBI Taxonomy" id="1477437"/>
    <lineage>
        <taxon>Bacteria</taxon>
        <taxon>Pseudomonadati</taxon>
        <taxon>Bacteroidota</taxon>
        <taxon>Sphingobacteriia</taxon>
        <taxon>Sphingobacteriales</taxon>
        <taxon>Sphingobacteriaceae</taxon>
        <taxon>Parapedobacter</taxon>
    </lineage>
</organism>
<feature type="domain" description="Peptidase M16 C-terminal" evidence="3">
    <location>
        <begin position="214"/>
        <end position="391"/>
    </location>
</feature>
<evidence type="ECO:0000313" key="4">
    <source>
        <dbReference type="EMBL" id="SFI83854.1"/>
    </source>
</evidence>
<dbReference type="Proteomes" id="UP000198670">
    <property type="component" value="Unassembled WGS sequence"/>
</dbReference>
<dbReference type="Pfam" id="PF00675">
    <property type="entry name" value="Peptidase_M16"/>
    <property type="match status" value="1"/>
</dbReference>
<dbReference type="AlphaFoldDB" id="A0A1I3LGG5"/>
<keyword evidence="5" id="KW-1185">Reference proteome</keyword>